<accession>A0A9W4KHD6</accession>
<feature type="domain" description="Nephrocystin 3-like N-terminal" evidence="2">
    <location>
        <begin position="89"/>
        <end position="168"/>
    </location>
</feature>
<keyword evidence="4" id="KW-1185">Reference proteome</keyword>
<dbReference type="AlphaFoldDB" id="A0A9W4KHD6"/>
<organism evidence="3 4">
    <name type="scientific">Penicillium egyptiacum</name>
    <dbReference type="NCBI Taxonomy" id="1303716"/>
    <lineage>
        <taxon>Eukaryota</taxon>
        <taxon>Fungi</taxon>
        <taxon>Dikarya</taxon>
        <taxon>Ascomycota</taxon>
        <taxon>Pezizomycotina</taxon>
        <taxon>Eurotiomycetes</taxon>
        <taxon>Eurotiomycetidae</taxon>
        <taxon>Eurotiales</taxon>
        <taxon>Aspergillaceae</taxon>
        <taxon>Penicillium</taxon>
    </lineage>
</organism>
<name>A0A9W4KHD6_9EURO</name>
<dbReference type="InterPro" id="IPR056884">
    <property type="entry name" value="NPHP3-like_N"/>
</dbReference>
<dbReference type="Pfam" id="PF24883">
    <property type="entry name" value="NPHP3_N"/>
    <property type="match status" value="1"/>
</dbReference>
<dbReference type="Proteomes" id="UP001154252">
    <property type="component" value="Unassembled WGS sequence"/>
</dbReference>
<evidence type="ECO:0000259" key="2">
    <source>
        <dbReference type="Pfam" id="PF24883"/>
    </source>
</evidence>
<gene>
    <name evidence="3" type="ORF">PEGY_LOCUS5237</name>
</gene>
<dbReference type="EMBL" id="CAJVRC010000863">
    <property type="protein sequence ID" value="CAG8898568.1"/>
    <property type="molecule type" value="Genomic_DNA"/>
</dbReference>
<evidence type="ECO:0000313" key="3">
    <source>
        <dbReference type="EMBL" id="CAG8898568.1"/>
    </source>
</evidence>
<dbReference type="OrthoDB" id="21416at2759"/>
<comment type="caution">
    <text evidence="3">The sequence shown here is derived from an EMBL/GenBank/DDBJ whole genome shotgun (WGS) entry which is preliminary data.</text>
</comment>
<reference evidence="3" key="1">
    <citation type="submission" date="2021-07" db="EMBL/GenBank/DDBJ databases">
        <authorList>
            <person name="Branca A.L. A."/>
        </authorList>
    </citation>
    <scope>NUCLEOTIDE SEQUENCE</scope>
</reference>
<sequence length="170" mass="19054">MSSSPSDGNDPILVGLDDVPDFNVDRILPLRATDIVEIKKWLQPTAYDLERSALDIALHILQEQENGSPLQQPIDSGIRATKMACYANHQPMAALRSWLSQLLDYSPTLQVKLKNYIDEERGFDTLAHSDIWKDFKLVLAALPKVYCITDALDEMDQGNGEFMHALVELG</sequence>
<evidence type="ECO:0000313" key="4">
    <source>
        <dbReference type="Proteomes" id="UP001154252"/>
    </source>
</evidence>
<proteinExistence type="predicted"/>
<keyword evidence="1" id="KW-0677">Repeat</keyword>
<protein>
    <recommendedName>
        <fullName evidence="2">Nephrocystin 3-like N-terminal domain-containing protein</fullName>
    </recommendedName>
</protein>
<evidence type="ECO:0000256" key="1">
    <source>
        <dbReference type="ARBA" id="ARBA00022737"/>
    </source>
</evidence>